<dbReference type="EMBL" id="BPRA01000009">
    <property type="protein sequence ID" value="GJE55585.1"/>
    <property type="molecule type" value="Genomic_DNA"/>
</dbReference>
<gene>
    <name evidence="2" type="ORF">EKPJFOCH_2079</name>
</gene>
<evidence type="ECO:0000313" key="2">
    <source>
        <dbReference type="EMBL" id="GJE55585.1"/>
    </source>
</evidence>
<evidence type="ECO:0000313" key="3">
    <source>
        <dbReference type="Proteomes" id="UP001055101"/>
    </source>
</evidence>
<dbReference type="SUPFAM" id="SSF141371">
    <property type="entry name" value="PilZ domain-like"/>
    <property type="match status" value="1"/>
</dbReference>
<keyword evidence="3" id="KW-1185">Reference proteome</keyword>
<dbReference type="Pfam" id="PF07238">
    <property type="entry name" value="PilZ"/>
    <property type="match status" value="1"/>
</dbReference>
<accession>A0ABQ4TJM1</accession>
<dbReference type="InterPro" id="IPR009875">
    <property type="entry name" value="PilZ_domain"/>
</dbReference>
<comment type="caution">
    <text evidence="2">The sequence shown here is derived from an EMBL/GenBank/DDBJ whole genome shotgun (WGS) entry which is preliminary data.</text>
</comment>
<name>A0ABQ4TJM1_9HYPH</name>
<reference evidence="2" key="2">
    <citation type="submission" date="2021-08" db="EMBL/GenBank/DDBJ databases">
        <authorList>
            <person name="Tani A."/>
            <person name="Ola A."/>
            <person name="Ogura Y."/>
            <person name="Katsura K."/>
            <person name="Hayashi T."/>
        </authorList>
    </citation>
    <scope>NUCLEOTIDE SEQUENCE</scope>
    <source>
        <strain evidence="2">DSM 23674</strain>
    </source>
</reference>
<evidence type="ECO:0000259" key="1">
    <source>
        <dbReference type="Pfam" id="PF07238"/>
    </source>
</evidence>
<dbReference type="RefSeq" id="WP_147816801.1">
    <property type="nucleotide sequence ID" value="NZ_BPRA01000009.1"/>
</dbReference>
<organism evidence="2 3">
    <name type="scientific">Methylobacterium thuringiense</name>
    <dbReference type="NCBI Taxonomy" id="1003091"/>
    <lineage>
        <taxon>Bacteria</taxon>
        <taxon>Pseudomonadati</taxon>
        <taxon>Pseudomonadota</taxon>
        <taxon>Alphaproteobacteria</taxon>
        <taxon>Hyphomicrobiales</taxon>
        <taxon>Methylobacteriaceae</taxon>
        <taxon>Methylobacterium</taxon>
    </lineage>
</organism>
<dbReference type="Proteomes" id="UP001055101">
    <property type="component" value="Unassembled WGS sequence"/>
</dbReference>
<proteinExistence type="predicted"/>
<sequence>MLAFGPLPSATVDLVTLSGRCTIGEDREFACVVHLPDSETAEVTCDYLASAADIGREAICYVDGIGLIAGSIRELTENGFVVGVEVNAGRQARIEARLTWLREHVDGLSDRRVGTRIVPRHCRTTVKWPDGRSLDAEIADLSMTGAGLVLADKPSIGAVVTVGKRYATVIRHKDDGIGVTFRLPFSAETFNEQVVL</sequence>
<reference evidence="2" key="1">
    <citation type="journal article" date="2021" name="Front. Microbiol.">
        <title>Comprehensive Comparative Genomics and Phenotyping of Methylobacterium Species.</title>
        <authorList>
            <person name="Alessa O."/>
            <person name="Ogura Y."/>
            <person name="Fujitani Y."/>
            <person name="Takami H."/>
            <person name="Hayashi T."/>
            <person name="Sahin N."/>
            <person name="Tani A."/>
        </authorList>
    </citation>
    <scope>NUCLEOTIDE SEQUENCE</scope>
    <source>
        <strain evidence="2">DSM 23674</strain>
    </source>
</reference>
<protein>
    <recommendedName>
        <fullName evidence="1">PilZ domain-containing protein</fullName>
    </recommendedName>
</protein>
<feature type="domain" description="PilZ" evidence="1">
    <location>
        <begin position="116"/>
        <end position="189"/>
    </location>
</feature>